<dbReference type="Proteomes" id="UP001634394">
    <property type="component" value="Unassembled WGS sequence"/>
</dbReference>
<protein>
    <recommendedName>
        <fullName evidence="12">C2H2-type domain-containing protein</fullName>
    </recommendedName>
</protein>
<name>A0ABD3V2V2_SINWO</name>
<dbReference type="InterPro" id="IPR013087">
    <property type="entry name" value="Znf_C2H2_type"/>
</dbReference>
<keyword evidence="7" id="KW-0805">Transcription regulation</keyword>
<feature type="domain" description="C2H2-type" evidence="12">
    <location>
        <begin position="148"/>
        <end position="170"/>
    </location>
</feature>
<keyword evidence="5 11" id="KW-0863">Zinc-finger</keyword>
<dbReference type="InterPro" id="IPR036236">
    <property type="entry name" value="Znf_C2H2_sf"/>
</dbReference>
<evidence type="ECO:0000256" key="8">
    <source>
        <dbReference type="ARBA" id="ARBA00023125"/>
    </source>
</evidence>
<reference evidence="13 14" key="1">
    <citation type="submission" date="2024-11" db="EMBL/GenBank/DDBJ databases">
        <title>Chromosome-level genome assembly of the freshwater bivalve Anodonta woodiana.</title>
        <authorList>
            <person name="Chen X."/>
        </authorList>
    </citation>
    <scope>NUCLEOTIDE SEQUENCE [LARGE SCALE GENOMIC DNA]</scope>
    <source>
        <strain evidence="13">MN2024</strain>
        <tissue evidence="13">Gills</tissue>
    </source>
</reference>
<dbReference type="Pfam" id="PF00096">
    <property type="entry name" value="zf-C2H2"/>
    <property type="match status" value="8"/>
</dbReference>
<evidence type="ECO:0000256" key="6">
    <source>
        <dbReference type="ARBA" id="ARBA00022833"/>
    </source>
</evidence>
<keyword evidence="3" id="KW-0479">Metal-binding</keyword>
<evidence type="ECO:0000256" key="5">
    <source>
        <dbReference type="ARBA" id="ARBA00022771"/>
    </source>
</evidence>
<dbReference type="FunFam" id="3.30.160.60:FF:000681">
    <property type="entry name" value="zinc finger protein 205 isoform X1"/>
    <property type="match status" value="1"/>
</dbReference>
<feature type="domain" description="C2H2-type" evidence="12">
    <location>
        <begin position="36"/>
        <end position="63"/>
    </location>
</feature>
<evidence type="ECO:0000256" key="10">
    <source>
        <dbReference type="ARBA" id="ARBA00023242"/>
    </source>
</evidence>
<evidence type="ECO:0000256" key="11">
    <source>
        <dbReference type="PROSITE-ProRule" id="PRU00042"/>
    </source>
</evidence>
<gene>
    <name evidence="13" type="ORF">ACJMK2_014207</name>
</gene>
<feature type="domain" description="C2H2-type" evidence="12">
    <location>
        <begin position="263"/>
        <end position="290"/>
    </location>
</feature>
<keyword evidence="8" id="KW-0238">DNA-binding</keyword>
<feature type="domain" description="C2H2-type" evidence="12">
    <location>
        <begin position="92"/>
        <end position="119"/>
    </location>
</feature>
<dbReference type="FunFam" id="3.30.160.60:FF:000110">
    <property type="entry name" value="Zinc finger protein-like"/>
    <property type="match status" value="1"/>
</dbReference>
<comment type="subcellular location">
    <subcellularLocation>
        <location evidence="1">Nucleus</location>
    </subcellularLocation>
</comment>
<comment type="similarity">
    <text evidence="2">Belongs to the krueppel C2H2-type zinc-finger protein family.</text>
</comment>
<dbReference type="PROSITE" id="PS00028">
    <property type="entry name" value="ZINC_FINGER_C2H2_1"/>
    <property type="match status" value="9"/>
</dbReference>
<keyword evidence="10" id="KW-0539">Nucleus</keyword>
<dbReference type="SMART" id="SM00355">
    <property type="entry name" value="ZnF_C2H2"/>
    <property type="match status" value="9"/>
</dbReference>
<dbReference type="EMBL" id="JBJQND010000014">
    <property type="protein sequence ID" value="KAL3854973.1"/>
    <property type="molecule type" value="Genomic_DNA"/>
</dbReference>
<evidence type="ECO:0000256" key="1">
    <source>
        <dbReference type="ARBA" id="ARBA00004123"/>
    </source>
</evidence>
<evidence type="ECO:0000259" key="12">
    <source>
        <dbReference type="PROSITE" id="PS50157"/>
    </source>
</evidence>
<feature type="domain" description="C2H2-type" evidence="12">
    <location>
        <begin position="120"/>
        <end position="147"/>
    </location>
</feature>
<evidence type="ECO:0000256" key="7">
    <source>
        <dbReference type="ARBA" id="ARBA00023015"/>
    </source>
</evidence>
<keyword evidence="14" id="KW-1185">Reference proteome</keyword>
<evidence type="ECO:0000256" key="3">
    <source>
        <dbReference type="ARBA" id="ARBA00022723"/>
    </source>
</evidence>
<dbReference type="Gene3D" id="3.30.160.60">
    <property type="entry name" value="Classic Zinc Finger"/>
    <property type="match status" value="7"/>
</dbReference>
<organism evidence="13 14">
    <name type="scientific">Sinanodonta woodiana</name>
    <name type="common">Chinese pond mussel</name>
    <name type="synonym">Anodonta woodiana</name>
    <dbReference type="NCBI Taxonomy" id="1069815"/>
    <lineage>
        <taxon>Eukaryota</taxon>
        <taxon>Metazoa</taxon>
        <taxon>Spiralia</taxon>
        <taxon>Lophotrochozoa</taxon>
        <taxon>Mollusca</taxon>
        <taxon>Bivalvia</taxon>
        <taxon>Autobranchia</taxon>
        <taxon>Heteroconchia</taxon>
        <taxon>Palaeoheterodonta</taxon>
        <taxon>Unionida</taxon>
        <taxon>Unionoidea</taxon>
        <taxon>Unionidae</taxon>
        <taxon>Unioninae</taxon>
        <taxon>Sinanodonta</taxon>
    </lineage>
</organism>
<feature type="domain" description="C2H2-type" evidence="12">
    <location>
        <begin position="384"/>
        <end position="411"/>
    </location>
</feature>
<keyword evidence="6" id="KW-0862">Zinc</keyword>
<feature type="domain" description="C2H2-type" evidence="12">
    <location>
        <begin position="64"/>
        <end position="91"/>
    </location>
</feature>
<evidence type="ECO:0000256" key="2">
    <source>
        <dbReference type="ARBA" id="ARBA00006991"/>
    </source>
</evidence>
<dbReference type="GO" id="GO:0005634">
    <property type="term" value="C:nucleus"/>
    <property type="evidence" value="ECO:0007669"/>
    <property type="project" value="UniProtKB-SubCell"/>
</dbReference>
<proteinExistence type="inferred from homology"/>
<dbReference type="FunFam" id="3.30.160.60:FF:001480">
    <property type="entry name" value="Si:cabz01071911.3"/>
    <property type="match status" value="1"/>
</dbReference>
<evidence type="ECO:0000256" key="9">
    <source>
        <dbReference type="ARBA" id="ARBA00023163"/>
    </source>
</evidence>
<dbReference type="PROSITE" id="PS50157">
    <property type="entry name" value="ZINC_FINGER_C2H2_2"/>
    <property type="match status" value="9"/>
</dbReference>
<comment type="caution">
    <text evidence="13">The sequence shown here is derived from an EMBL/GenBank/DDBJ whole genome shotgun (WGS) entry which is preliminary data.</text>
</comment>
<sequence length="415" mass="46751">MKIDRKRTCARNTAQIIAAQSEDLETSKKDEGAKKFECATCQKKFSSRGNCKAHERIHSGEKLFRCNECNKSFSFPGNLTVHKRIHANIKPYKCEDCGKTFSAKGNLLAHVRTHTGSKPFNCKECGKTFSHKGNLNAHMRLHLGLKPFICSYCKKAFAHKGNLNAHLKVHGKPVTYSCEICPKVFSKQRLLKKHMYRHSHVSKANDDHRKKRAKATISNSSEIASSKAQKILAHTDNIKMDESMKIHDLQQDDTRLNWESKPFMCPECSKGFVFQRSLNIHMKVHGKPPTYNCEICPKVFSKRRSLKEHMEQHSNPAKANDALLELLGGEPGVLEMANNSENAKLDDSNIDNLTSLSDTVGVEGGKNDLQQSQDCSDKLLGCSQECVVCGQKFFDEQKLEIHLRSHLPNSKVSSK</sequence>
<keyword evidence="9" id="KW-0804">Transcription</keyword>
<evidence type="ECO:0000313" key="13">
    <source>
        <dbReference type="EMBL" id="KAL3854973.1"/>
    </source>
</evidence>
<dbReference type="SUPFAM" id="SSF57667">
    <property type="entry name" value="beta-beta-alpha zinc fingers"/>
    <property type="match status" value="5"/>
</dbReference>
<dbReference type="PANTHER" id="PTHR24409">
    <property type="entry name" value="ZINC FINGER PROTEIN 142"/>
    <property type="match status" value="1"/>
</dbReference>
<dbReference type="GO" id="GO:0003677">
    <property type="term" value="F:DNA binding"/>
    <property type="evidence" value="ECO:0007669"/>
    <property type="project" value="UniProtKB-KW"/>
</dbReference>
<evidence type="ECO:0000313" key="14">
    <source>
        <dbReference type="Proteomes" id="UP001634394"/>
    </source>
</evidence>
<dbReference type="GO" id="GO:0008270">
    <property type="term" value="F:zinc ion binding"/>
    <property type="evidence" value="ECO:0007669"/>
    <property type="project" value="UniProtKB-KW"/>
</dbReference>
<dbReference type="FunFam" id="3.30.160.60:FF:000870">
    <property type="entry name" value="zinc finger protein 197 isoform X1"/>
    <property type="match status" value="1"/>
</dbReference>
<accession>A0ABD3V2V2</accession>
<feature type="domain" description="C2H2-type" evidence="12">
    <location>
        <begin position="291"/>
        <end position="318"/>
    </location>
</feature>
<dbReference type="PANTHER" id="PTHR24409:SF295">
    <property type="entry name" value="AZ2-RELATED"/>
    <property type="match status" value="1"/>
</dbReference>
<dbReference type="AlphaFoldDB" id="A0ABD3V2V2"/>
<keyword evidence="4" id="KW-0677">Repeat</keyword>
<evidence type="ECO:0000256" key="4">
    <source>
        <dbReference type="ARBA" id="ARBA00022737"/>
    </source>
</evidence>
<dbReference type="FunFam" id="3.30.160.60:FF:000671">
    <property type="entry name" value="Zinc finger protein 26"/>
    <property type="match status" value="1"/>
</dbReference>
<dbReference type="Pfam" id="PF12874">
    <property type="entry name" value="zf-met"/>
    <property type="match status" value="1"/>
</dbReference>
<feature type="domain" description="C2H2-type" evidence="12">
    <location>
        <begin position="176"/>
        <end position="205"/>
    </location>
</feature>